<feature type="transmembrane region" description="Helical" evidence="1">
    <location>
        <begin position="6"/>
        <end position="25"/>
    </location>
</feature>
<name>W7YGP9_9BACL</name>
<sequence length="308" mass="34244">MWAVIIIVCVIIIALFLLGISLYFYNVGIRRSKKDFLEVDPNLIKIEHPWESAEGWLKDQPMEVVSMKSDDGLLLKAYYVPALKPSTKTVILAHGYGGAGREMAAFAKLYQDMGYNALMPDDRGHGDSEGSYIGFGWHDRLDYKQWIQYIIQKNGPEVQIVLQGVSMGGATVLMTSGESLPEQVKCVVSDCAYTSARDILTHQLKQMYKLPPFPLLSVTSLVCKIKAGYYFGEASALAQVAKTHLPILFIHGDEDTFVPYPMVHTLYGAAAGEKELLVVKGALHGNAYFTDKEAYGNKLRGFLNKYIS</sequence>
<dbReference type="EMBL" id="BAVZ01000018">
    <property type="protein sequence ID" value="GAF10100.1"/>
    <property type="molecule type" value="Genomic_DNA"/>
</dbReference>
<proteinExistence type="predicted"/>
<dbReference type="Gene3D" id="3.40.50.1820">
    <property type="entry name" value="alpha/beta hydrolase"/>
    <property type="match status" value="1"/>
</dbReference>
<accession>W7YGP9</accession>
<evidence type="ECO:0000313" key="3">
    <source>
        <dbReference type="EMBL" id="GAF10100.1"/>
    </source>
</evidence>
<dbReference type="InterPro" id="IPR029058">
    <property type="entry name" value="AB_hydrolase_fold"/>
</dbReference>
<dbReference type="eggNOG" id="COG1073">
    <property type="taxonomic scope" value="Bacteria"/>
</dbReference>
<evidence type="ECO:0000259" key="2">
    <source>
        <dbReference type="Pfam" id="PF00561"/>
    </source>
</evidence>
<keyword evidence="1" id="KW-0472">Membrane</keyword>
<feature type="domain" description="AB hydrolase-1" evidence="2">
    <location>
        <begin position="89"/>
        <end position="195"/>
    </location>
</feature>
<organism evidence="3 4">
    <name type="scientific">Paenibacillus pini JCM 16418</name>
    <dbReference type="NCBI Taxonomy" id="1236976"/>
    <lineage>
        <taxon>Bacteria</taxon>
        <taxon>Bacillati</taxon>
        <taxon>Bacillota</taxon>
        <taxon>Bacilli</taxon>
        <taxon>Bacillales</taxon>
        <taxon>Paenibacillaceae</taxon>
        <taxon>Paenibacillus</taxon>
    </lineage>
</organism>
<reference evidence="3 4" key="1">
    <citation type="journal article" date="2014" name="Genome Announc.">
        <title>Draft Genome Sequence of Paenibacillus pini JCM 16418T, Isolated from the Rhizosphere of Pine Tree.</title>
        <authorList>
            <person name="Yuki M."/>
            <person name="Oshima K."/>
            <person name="Suda W."/>
            <person name="Oshida Y."/>
            <person name="Kitamura K."/>
            <person name="Iida Y."/>
            <person name="Hattori M."/>
            <person name="Ohkuma M."/>
        </authorList>
    </citation>
    <scope>NUCLEOTIDE SEQUENCE [LARGE SCALE GENOMIC DNA]</scope>
    <source>
        <strain evidence="3 4">JCM 16418</strain>
    </source>
</reference>
<keyword evidence="1" id="KW-0812">Transmembrane</keyword>
<dbReference type="AlphaFoldDB" id="W7YGP9"/>
<dbReference type="OrthoDB" id="9776685at2"/>
<dbReference type="InterPro" id="IPR000073">
    <property type="entry name" value="AB_hydrolase_1"/>
</dbReference>
<keyword evidence="4" id="KW-1185">Reference proteome</keyword>
<gene>
    <name evidence="3" type="ORF">JCM16418_4274</name>
</gene>
<keyword evidence="1" id="KW-1133">Transmembrane helix</keyword>
<protein>
    <recommendedName>
        <fullName evidence="2">AB hydrolase-1 domain-containing protein</fullName>
    </recommendedName>
</protein>
<dbReference type="Proteomes" id="UP000019364">
    <property type="component" value="Unassembled WGS sequence"/>
</dbReference>
<dbReference type="RefSeq" id="WP_036652244.1">
    <property type="nucleotide sequence ID" value="NZ_BAVZ01000018.1"/>
</dbReference>
<dbReference type="PANTHER" id="PTHR43358:SF4">
    <property type="entry name" value="ALPHA_BETA HYDROLASE FOLD-1 DOMAIN-CONTAINING PROTEIN"/>
    <property type="match status" value="1"/>
</dbReference>
<dbReference type="PANTHER" id="PTHR43358">
    <property type="entry name" value="ALPHA/BETA-HYDROLASE"/>
    <property type="match status" value="1"/>
</dbReference>
<dbReference type="SUPFAM" id="SSF53474">
    <property type="entry name" value="alpha/beta-Hydrolases"/>
    <property type="match status" value="1"/>
</dbReference>
<evidence type="ECO:0000313" key="4">
    <source>
        <dbReference type="Proteomes" id="UP000019364"/>
    </source>
</evidence>
<dbReference type="Pfam" id="PF00561">
    <property type="entry name" value="Abhydrolase_1"/>
    <property type="match status" value="1"/>
</dbReference>
<evidence type="ECO:0000256" key="1">
    <source>
        <dbReference type="SAM" id="Phobius"/>
    </source>
</evidence>
<comment type="caution">
    <text evidence="3">The sequence shown here is derived from an EMBL/GenBank/DDBJ whole genome shotgun (WGS) entry which is preliminary data.</text>
</comment>
<dbReference type="STRING" id="1236976.JCM16418_4274"/>
<dbReference type="InterPro" id="IPR052920">
    <property type="entry name" value="DNA-binding_regulatory"/>
</dbReference>